<dbReference type="GO" id="GO:0032039">
    <property type="term" value="C:integrator complex"/>
    <property type="evidence" value="ECO:0007669"/>
    <property type="project" value="TreeGrafter"/>
</dbReference>
<dbReference type="PANTHER" id="PTHR13350">
    <property type="entry name" value="INTEGRATOR COMPLEX SUBUNIT 8"/>
    <property type="match status" value="1"/>
</dbReference>
<proteinExistence type="inferred from homology"/>
<dbReference type="AlphaFoldDB" id="A0A8B8ECF2"/>
<gene>
    <name evidence="8" type="primary">LOC111133341</name>
</gene>
<evidence type="ECO:0000259" key="6">
    <source>
        <dbReference type="Pfam" id="PF25756"/>
    </source>
</evidence>
<dbReference type="SUPFAM" id="SSF48452">
    <property type="entry name" value="TPR-like"/>
    <property type="match status" value="1"/>
</dbReference>
<dbReference type="InterPro" id="IPR011990">
    <property type="entry name" value="TPR-like_helical_dom_sf"/>
</dbReference>
<organism evidence="7 8">
    <name type="scientific">Crassostrea virginica</name>
    <name type="common">Eastern oyster</name>
    <dbReference type="NCBI Taxonomy" id="6565"/>
    <lineage>
        <taxon>Eukaryota</taxon>
        <taxon>Metazoa</taxon>
        <taxon>Spiralia</taxon>
        <taxon>Lophotrochozoa</taxon>
        <taxon>Mollusca</taxon>
        <taxon>Bivalvia</taxon>
        <taxon>Autobranchia</taxon>
        <taxon>Pteriomorphia</taxon>
        <taxon>Ostreida</taxon>
        <taxon>Ostreoidea</taxon>
        <taxon>Ostreidae</taxon>
        <taxon>Crassostrea</taxon>
    </lineage>
</organism>
<dbReference type="Pfam" id="PF25756">
    <property type="entry name" value="TPR_INTS8"/>
    <property type="match status" value="2"/>
</dbReference>
<evidence type="ECO:0000256" key="1">
    <source>
        <dbReference type="ARBA" id="ARBA00004123"/>
    </source>
</evidence>
<dbReference type="RefSeq" id="XP_022337354.1">
    <property type="nucleotide sequence ID" value="XM_022481646.1"/>
</dbReference>
<dbReference type="GO" id="GO:0034472">
    <property type="term" value="P:snRNA 3'-end processing"/>
    <property type="evidence" value="ECO:0007669"/>
    <property type="project" value="InterPro"/>
</dbReference>
<evidence type="ECO:0000256" key="3">
    <source>
        <dbReference type="ARBA" id="ARBA00007147"/>
    </source>
</evidence>
<sequence length="1166" mass="133522">MTENLPRGNFGPIPSSLPAVSWFEFLLNEELLEKHLQKENPDPSPVQLIVQFLQQADAHVVKEPLPPIHSGDNGSIEQHEVKVFIKENKKVKALRLLALRVAAHLKWNLNIILTGVPLVMVQTLITELLKITLGCDFNTVEDRLSGDTVTEEALFALHLYHRWCLMSVVKDSFPTRPVKQFAQMQGQFDSMVASANEAVIRYLKERTGLSVEYLQKCLQCGRTLKMPTMHCISIPSEDSDDSLFHWDKAIDIDQNDYQSQILYDLGSFHFYTETYSEALLMFTQCLDTITKVTSPQLSDIDMGRLKGYHTACQTLRSVPTPQEKAKESLYQLAEQARQNDYQGLIDVIIEDNLKQELTSAYRSDLEDELGNKDDKYSEIYMQVSVCNVIRSVMEGKALVSLLADIVEDADQSTVDFLIMVLTKAMAGSSFAQKSNLKCFIWHLMDLSPVGSRFNNMVVSGELRNYFTQEELKEMNQYIKESSSLSYSDIYDDATTMCSSYPNSRVSSVMSEGQDSSVSAGTVEQQLMFMYEPESIHSLTRELILKLGRSPAYVMALNEKWKVPKEMHQIIYNLPPSVEQAFVYLLIGKACHCIDVRIFERARQLLLVADRNVYEISYILSKYVRWYILLADLLQFYTTKSFGMNNTMQDLIKKTKTCITSVRLDQDIQPTMVILEHCAAFLLNIKDWQYLTNMENSGSGHIELCRLLACMCKELPSQFAWKVPKEMHQIIYNLPPSVEQAFVYLLIGKACHCIDVRIFERARQLLLVADRNVYEISYILSKYVRWYILLADLLQFYTTKSFGMNNTMQDLIKKTKTCITSVRLDQDIQPTMVILEHCAAFLLNIKDWQYLTNMENSGSGHIELCRLLACMCKELPSIKAARIPARALWEAVKNIFTVNPSHKRSMSGRMDSAHVRDSTLAILAKELFIDFLPKLKETMVLSIMVSCLSKFYNIIRDEISCEISSEYLPLWPTTVSNISAMNKPGIEEAVVLLMQHALQVNPAQPSWLRTQADIYFANGQYSSAMKFYMEAGVVASDFFSSAVPKSIYDDQVYKRMIKCCSYLQCHTQVAVLCQFTEEIDYATCFKALQERNCYDAMDTYYSCIWDISILEYLVHLHSKRGEMEKKQAALKALTQLDLNSSNPEDIIQRAVQMRKRKFLRALAKQYL</sequence>
<comment type="subcellular location">
    <subcellularLocation>
        <location evidence="2">Chromosome</location>
    </subcellularLocation>
    <subcellularLocation>
        <location evidence="1">Nucleus</location>
    </subcellularLocation>
</comment>
<comment type="similarity">
    <text evidence="3">Belongs to the Integrator subunit 8 family.</text>
</comment>
<feature type="domain" description="INTS8 TPR repeats" evidence="6">
    <location>
        <begin position="517"/>
        <end position="716"/>
    </location>
</feature>
<reference evidence="8" key="1">
    <citation type="submission" date="2025-08" db="UniProtKB">
        <authorList>
            <consortium name="RefSeq"/>
        </authorList>
    </citation>
    <scope>IDENTIFICATION</scope>
    <source>
        <tissue evidence="8">Whole sample</tissue>
    </source>
</reference>
<accession>A0A8B8ECF2</accession>
<evidence type="ECO:0000313" key="8">
    <source>
        <dbReference type="RefSeq" id="XP_022337354.1"/>
    </source>
</evidence>
<keyword evidence="5" id="KW-0539">Nucleus</keyword>
<evidence type="ECO:0000256" key="5">
    <source>
        <dbReference type="ARBA" id="ARBA00023242"/>
    </source>
</evidence>
<dbReference type="GO" id="GO:0005694">
    <property type="term" value="C:chromosome"/>
    <property type="evidence" value="ECO:0007669"/>
    <property type="project" value="UniProtKB-SubCell"/>
</dbReference>
<dbReference type="GeneID" id="111133341"/>
<dbReference type="KEGG" id="cvn:111133341"/>
<dbReference type="Proteomes" id="UP000694844">
    <property type="component" value="Chromosome 5"/>
</dbReference>
<dbReference type="InterPro" id="IPR038751">
    <property type="entry name" value="INTS8"/>
</dbReference>
<dbReference type="InterPro" id="IPR057980">
    <property type="entry name" value="TPR_INTS8"/>
</dbReference>
<dbReference type="OrthoDB" id="64340at2759"/>
<name>A0A8B8ECF2_CRAVI</name>
<protein>
    <submittedName>
        <fullName evidence="8">Integrator complex subunit 8-like isoform X1</fullName>
    </submittedName>
</protein>
<evidence type="ECO:0000313" key="7">
    <source>
        <dbReference type="Proteomes" id="UP000694844"/>
    </source>
</evidence>
<evidence type="ECO:0000256" key="4">
    <source>
        <dbReference type="ARBA" id="ARBA00022454"/>
    </source>
</evidence>
<keyword evidence="7" id="KW-1185">Reference proteome</keyword>
<keyword evidence="4" id="KW-0158">Chromosome</keyword>
<feature type="domain" description="INTS8 TPR repeats" evidence="6">
    <location>
        <begin position="719"/>
        <end position="1165"/>
    </location>
</feature>
<evidence type="ECO:0000256" key="2">
    <source>
        <dbReference type="ARBA" id="ARBA00004286"/>
    </source>
</evidence>
<dbReference type="PANTHER" id="PTHR13350:SF1">
    <property type="entry name" value="INTEGRATOR COMPLEX SUBUNIT 8"/>
    <property type="match status" value="1"/>
</dbReference>